<dbReference type="GeneID" id="66126509"/>
<name>A0AAN6DIC7_PICAN</name>
<dbReference type="EMBL" id="JAHLUX010000004">
    <property type="protein sequence ID" value="KAG7819784.1"/>
    <property type="molecule type" value="Genomic_DNA"/>
</dbReference>
<comment type="similarity">
    <text evidence="3">Belongs to the NOP16 family.</text>
</comment>
<evidence type="ECO:0000256" key="3">
    <source>
        <dbReference type="ARBA" id="ARBA00008479"/>
    </source>
</evidence>
<sequence length="214" mass="24761">MVSVRKRKMAKSSVKKATRRMKDRQRKVRNFGNSIIAANWDPKLSLSQNYEKMGLKVRLSQQTGGVEKKITPQFPESDDEFVVDETEEEEEKKDESKDSLDPADIPEGTAKLVRDDGGNVIKVIYGTKKITQEVEQEKPSTEVVKKLEELAQHKVIKERKQSAREVDWLADLYKKYGDDYEKMKWDKKLNPYQHSAGELKKRITKWKKTQGMGA</sequence>
<accession>A0AAN6DIC7</accession>
<organism evidence="7 8">
    <name type="scientific">Pichia angusta</name>
    <name type="common">Yeast</name>
    <name type="synonym">Hansenula polymorpha</name>
    <dbReference type="NCBI Taxonomy" id="870730"/>
    <lineage>
        <taxon>Eukaryota</taxon>
        <taxon>Fungi</taxon>
        <taxon>Dikarya</taxon>
        <taxon>Ascomycota</taxon>
        <taxon>Saccharomycotina</taxon>
        <taxon>Pichiomycetes</taxon>
        <taxon>Pichiales</taxon>
        <taxon>Pichiaceae</taxon>
        <taxon>Ogataea</taxon>
    </lineage>
</organism>
<comment type="subcellular location">
    <subcellularLocation>
        <location evidence="2">Nucleus</location>
        <location evidence="2">Nucleolus</location>
    </subcellularLocation>
</comment>
<dbReference type="Proteomes" id="UP001196530">
    <property type="component" value="Unassembled WGS sequence"/>
</dbReference>
<dbReference type="PANTHER" id="PTHR13243">
    <property type="entry name" value="HSPC111 PROTEIN-RELATED"/>
    <property type="match status" value="1"/>
</dbReference>
<dbReference type="GO" id="GO:0042273">
    <property type="term" value="P:ribosomal large subunit biogenesis"/>
    <property type="evidence" value="ECO:0007669"/>
    <property type="project" value="TreeGrafter"/>
</dbReference>
<proteinExistence type="inferred from homology"/>
<feature type="region of interest" description="Disordered" evidence="6">
    <location>
        <begin position="60"/>
        <end position="112"/>
    </location>
</feature>
<evidence type="ECO:0000256" key="4">
    <source>
        <dbReference type="ARBA" id="ARBA00015522"/>
    </source>
</evidence>
<protein>
    <recommendedName>
        <fullName evidence="4">Nucleolar protein 16</fullName>
    </recommendedName>
</protein>
<dbReference type="PANTHER" id="PTHR13243:SF1">
    <property type="entry name" value="NUCLEOLAR PROTEIN 16"/>
    <property type="match status" value="1"/>
</dbReference>
<evidence type="ECO:0000256" key="2">
    <source>
        <dbReference type="ARBA" id="ARBA00004604"/>
    </source>
</evidence>
<feature type="compositionally biased region" description="Acidic residues" evidence="6">
    <location>
        <begin position="76"/>
        <end position="92"/>
    </location>
</feature>
<evidence type="ECO:0000313" key="7">
    <source>
        <dbReference type="EMBL" id="KAG7819784.1"/>
    </source>
</evidence>
<reference evidence="7" key="1">
    <citation type="journal article" date="2021" name="G3 (Bethesda)">
        <title>Genomic diversity, chromosomal rearrangements, and interspecies hybridization in the ogataea polymorpha species complex.</title>
        <authorList>
            <person name="Hanson S.J."/>
            <person name="Cinneide E.O."/>
            <person name="Salzberg L.I."/>
            <person name="Wolfe K.H."/>
            <person name="McGowan J."/>
            <person name="Fitzpatrick D.A."/>
            <person name="Matlin K."/>
        </authorList>
    </citation>
    <scope>NUCLEOTIDE SEQUENCE</scope>
    <source>
        <strain evidence="7">61-244</strain>
    </source>
</reference>
<comment type="caution">
    <text evidence="7">The sequence shown here is derived from an EMBL/GenBank/DDBJ whole genome shotgun (WGS) entry which is preliminary data.</text>
</comment>
<dbReference type="RefSeq" id="XP_043060663.1">
    <property type="nucleotide sequence ID" value="XM_043202936.1"/>
</dbReference>
<comment type="function">
    <text evidence="1">Involved in the biogenesis of the 60S ribosomal subunit.</text>
</comment>
<dbReference type="Pfam" id="PF09420">
    <property type="entry name" value="Nop16"/>
    <property type="match status" value="1"/>
</dbReference>
<dbReference type="InterPro" id="IPR019002">
    <property type="entry name" value="Ribosome_biogenesis_Nop16"/>
</dbReference>
<evidence type="ECO:0000256" key="1">
    <source>
        <dbReference type="ARBA" id="ARBA00002889"/>
    </source>
</evidence>
<gene>
    <name evidence="7" type="ORF">KL928_002458</name>
</gene>
<dbReference type="AlphaFoldDB" id="A0AAN6DIC7"/>
<keyword evidence="5" id="KW-0539">Nucleus</keyword>
<dbReference type="GO" id="GO:0005730">
    <property type="term" value="C:nucleolus"/>
    <property type="evidence" value="ECO:0007669"/>
    <property type="project" value="UniProtKB-SubCell"/>
</dbReference>
<evidence type="ECO:0000256" key="5">
    <source>
        <dbReference type="ARBA" id="ARBA00023242"/>
    </source>
</evidence>
<evidence type="ECO:0000256" key="6">
    <source>
        <dbReference type="SAM" id="MobiDB-lite"/>
    </source>
</evidence>
<feature type="region of interest" description="Disordered" evidence="6">
    <location>
        <begin position="1"/>
        <end position="24"/>
    </location>
</feature>
<evidence type="ECO:0000313" key="8">
    <source>
        <dbReference type="Proteomes" id="UP001196530"/>
    </source>
</evidence>